<dbReference type="EMBL" id="JBHRZF010000153">
    <property type="protein sequence ID" value="MFC3861632.1"/>
    <property type="molecule type" value="Genomic_DNA"/>
</dbReference>
<sequence length="127" mass="13135">MTDPPKKRGRPRKTAQTRAATPTTAPASTAPASTAPTSTAPTSTASLDSFPVGQVTAHRPVTLLEVQDSADLDVLLLDGKVGAHVLTRLSPTFALLAPGSEKAVLDALRKAGHTPRVQEYAARGEGT</sequence>
<dbReference type="RefSeq" id="WP_380078723.1">
    <property type="nucleotide sequence ID" value="NZ_JBHRZF010000153.1"/>
</dbReference>
<feature type="compositionally biased region" description="Low complexity" evidence="1">
    <location>
        <begin position="19"/>
        <end position="46"/>
    </location>
</feature>
<evidence type="ECO:0000256" key="1">
    <source>
        <dbReference type="SAM" id="MobiDB-lite"/>
    </source>
</evidence>
<reference evidence="3" key="1">
    <citation type="journal article" date="2019" name="Int. J. Syst. Evol. Microbiol.">
        <title>The Global Catalogue of Microorganisms (GCM) 10K type strain sequencing project: providing services to taxonomists for standard genome sequencing and annotation.</title>
        <authorList>
            <consortium name="The Broad Institute Genomics Platform"/>
            <consortium name="The Broad Institute Genome Sequencing Center for Infectious Disease"/>
            <person name="Wu L."/>
            <person name="Ma J."/>
        </authorList>
    </citation>
    <scope>NUCLEOTIDE SEQUENCE [LARGE SCALE GENOMIC DNA]</scope>
    <source>
        <strain evidence="3">CCTCC AB 2013263</strain>
    </source>
</reference>
<evidence type="ECO:0000313" key="2">
    <source>
        <dbReference type="EMBL" id="MFC3861632.1"/>
    </source>
</evidence>
<gene>
    <name evidence="2" type="ORF">ACFOPQ_12765</name>
</gene>
<evidence type="ECO:0000313" key="3">
    <source>
        <dbReference type="Proteomes" id="UP001595748"/>
    </source>
</evidence>
<proteinExistence type="predicted"/>
<organism evidence="2 3">
    <name type="scientific">Deinococcus antarcticus</name>
    <dbReference type="NCBI Taxonomy" id="1298767"/>
    <lineage>
        <taxon>Bacteria</taxon>
        <taxon>Thermotogati</taxon>
        <taxon>Deinococcota</taxon>
        <taxon>Deinococci</taxon>
        <taxon>Deinococcales</taxon>
        <taxon>Deinococcaceae</taxon>
        <taxon>Deinococcus</taxon>
    </lineage>
</organism>
<protein>
    <submittedName>
        <fullName evidence="2">Uncharacterized protein</fullName>
    </submittedName>
</protein>
<dbReference type="Proteomes" id="UP001595748">
    <property type="component" value="Unassembled WGS sequence"/>
</dbReference>
<keyword evidence="3" id="KW-1185">Reference proteome</keyword>
<feature type="region of interest" description="Disordered" evidence="1">
    <location>
        <begin position="1"/>
        <end position="51"/>
    </location>
</feature>
<accession>A0ABV8ABS7</accession>
<name>A0ABV8ABS7_9DEIO</name>
<comment type="caution">
    <text evidence="2">The sequence shown here is derived from an EMBL/GenBank/DDBJ whole genome shotgun (WGS) entry which is preliminary data.</text>
</comment>